<sequence length="424" mass="48035">MRGLKLFDEALHARLFYQFFLWCRGSQQQIPSDLEQIIHQFETAILESTDVDHFLSLLQTDIEDKLHLLVNRFKAEGRAISPTFKLWDDFLTQVLQPIKILISSTRNGIWKVFQAMQVELLPLLFASNRNNYSRYLTVNTLLMNRLPENVSKHFCDGKFAAKLTSSRFYSVWMDYTIETTENKALKDNGVSIPTDKIVISSPDTDVLVLLMHHRQSIAAENVFFLTGRVGKHASLVRYISVDDIIKELTPSQKRILLPVYCLTGCDTTSSFFGHGKKSAFRLLKQRVGSHNGLTTLGSSDLTIDQFKHCMPFVGDLYDLHNANTAMHEQVDPIMYGYGRDLETDTSMPRLISQSAAAPELLNNLICECDEHNCSKNCTCLENEQDFTAACSCGASADIADETTCNNPMTIEAMEFLSTDYDFDN</sequence>
<protein>
    <submittedName>
        <fullName evidence="1">Uncharacterized protein</fullName>
    </submittedName>
</protein>
<dbReference type="Proteomes" id="UP000507470">
    <property type="component" value="Unassembled WGS sequence"/>
</dbReference>
<proteinExistence type="predicted"/>
<evidence type="ECO:0000313" key="2">
    <source>
        <dbReference type="Proteomes" id="UP000507470"/>
    </source>
</evidence>
<name>A0A6J8CI31_MYTCO</name>
<dbReference type="PANTHER" id="PTHR47018">
    <property type="entry name" value="CXC DOMAIN-CONTAINING PROTEIN-RELATED"/>
    <property type="match status" value="1"/>
</dbReference>
<dbReference type="PANTHER" id="PTHR47018:SF3">
    <property type="entry name" value="MYCBP-ASSOCIATED PROTEIN"/>
    <property type="match status" value="1"/>
</dbReference>
<gene>
    <name evidence="1" type="ORF">MCOR_29268</name>
</gene>
<dbReference type="AlphaFoldDB" id="A0A6J8CI31"/>
<keyword evidence="2" id="KW-1185">Reference proteome</keyword>
<dbReference type="OrthoDB" id="6159445at2759"/>
<dbReference type="EMBL" id="CACVKT020005298">
    <property type="protein sequence ID" value="CAC5394530.1"/>
    <property type="molecule type" value="Genomic_DNA"/>
</dbReference>
<reference evidence="1 2" key="1">
    <citation type="submission" date="2020-06" db="EMBL/GenBank/DDBJ databases">
        <authorList>
            <person name="Li R."/>
            <person name="Bekaert M."/>
        </authorList>
    </citation>
    <scope>NUCLEOTIDE SEQUENCE [LARGE SCALE GENOMIC DNA]</scope>
    <source>
        <strain evidence="2">wild</strain>
    </source>
</reference>
<accession>A0A6J8CI31</accession>
<evidence type="ECO:0000313" key="1">
    <source>
        <dbReference type="EMBL" id="CAC5394530.1"/>
    </source>
</evidence>
<organism evidence="1 2">
    <name type="scientific">Mytilus coruscus</name>
    <name type="common">Sea mussel</name>
    <dbReference type="NCBI Taxonomy" id="42192"/>
    <lineage>
        <taxon>Eukaryota</taxon>
        <taxon>Metazoa</taxon>
        <taxon>Spiralia</taxon>
        <taxon>Lophotrochozoa</taxon>
        <taxon>Mollusca</taxon>
        <taxon>Bivalvia</taxon>
        <taxon>Autobranchia</taxon>
        <taxon>Pteriomorphia</taxon>
        <taxon>Mytilida</taxon>
        <taxon>Mytiloidea</taxon>
        <taxon>Mytilidae</taxon>
        <taxon>Mytilinae</taxon>
        <taxon>Mytilus</taxon>
    </lineage>
</organism>